<evidence type="ECO:0000256" key="1">
    <source>
        <dbReference type="SAM" id="Phobius"/>
    </source>
</evidence>
<feature type="transmembrane region" description="Helical" evidence="1">
    <location>
        <begin position="351"/>
        <end position="371"/>
    </location>
</feature>
<gene>
    <name evidence="3" type="ORF">TOA249_LOCUS13505</name>
</gene>
<feature type="transmembrane region" description="Helical" evidence="1">
    <location>
        <begin position="185"/>
        <end position="205"/>
    </location>
</feature>
<dbReference type="Pfam" id="PF00892">
    <property type="entry name" value="EamA"/>
    <property type="match status" value="1"/>
</dbReference>
<organism evidence="3 4">
    <name type="scientific">Rotaria socialis</name>
    <dbReference type="NCBI Taxonomy" id="392032"/>
    <lineage>
        <taxon>Eukaryota</taxon>
        <taxon>Metazoa</taxon>
        <taxon>Spiralia</taxon>
        <taxon>Gnathifera</taxon>
        <taxon>Rotifera</taxon>
        <taxon>Eurotatoria</taxon>
        <taxon>Bdelloidea</taxon>
        <taxon>Philodinida</taxon>
        <taxon>Philodinidae</taxon>
        <taxon>Rotaria</taxon>
    </lineage>
</organism>
<dbReference type="InterPro" id="IPR000620">
    <property type="entry name" value="EamA_dom"/>
</dbReference>
<feature type="transmembrane region" description="Helical" evidence="1">
    <location>
        <begin position="225"/>
        <end position="245"/>
    </location>
</feature>
<dbReference type="Proteomes" id="UP000663838">
    <property type="component" value="Unassembled WGS sequence"/>
</dbReference>
<reference evidence="3" key="1">
    <citation type="submission" date="2021-02" db="EMBL/GenBank/DDBJ databases">
        <authorList>
            <person name="Nowell W R."/>
        </authorList>
    </citation>
    <scope>NUCLEOTIDE SEQUENCE</scope>
</reference>
<evidence type="ECO:0000313" key="4">
    <source>
        <dbReference type="Proteomes" id="UP000663838"/>
    </source>
</evidence>
<dbReference type="GO" id="GO:0016020">
    <property type="term" value="C:membrane"/>
    <property type="evidence" value="ECO:0007669"/>
    <property type="project" value="InterPro"/>
</dbReference>
<feature type="transmembrane region" description="Helical" evidence="1">
    <location>
        <begin position="296"/>
        <end position="314"/>
    </location>
</feature>
<feature type="domain" description="EamA" evidence="2">
    <location>
        <begin position="68"/>
        <end position="199"/>
    </location>
</feature>
<feature type="transmembrane region" description="Helical" evidence="1">
    <location>
        <begin position="69"/>
        <end position="87"/>
    </location>
</feature>
<dbReference type="InterPro" id="IPR037185">
    <property type="entry name" value="EmrE-like"/>
</dbReference>
<dbReference type="PANTHER" id="PTHR22911">
    <property type="entry name" value="ACYL-MALONYL CONDENSING ENZYME-RELATED"/>
    <property type="match status" value="1"/>
</dbReference>
<protein>
    <recommendedName>
        <fullName evidence="2">EamA domain-containing protein</fullName>
    </recommendedName>
</protein>
<evidence type="ECO:0000259" key="2">
    <source>
        <dbReference type="Pfam" id="PF00892"/>
    </source>
</evidence>
<dbReference type="PANTHER" id="PTHR22911:SF137">
    <property type="entry name" value="SOLUTE CARRIER FAMILY 35 MEMBER G2-RELATED"/>
    <property type="match status" value="1"/>
</dbReference>
<evidence type="ECO:0000313" key="3">
    <source>
        <dbReference type="EMBL" id="CAF4644196.1"/>
    </source>
</evidence>
<proteinExistence type="predicted"/>
<keyword evidence="1" id="KW-0812">Transmembrane</keyword>
<name>A0A821EX21_9BILA</name>
<feature type="transmembrane region" description="Helical" evidence="1">
    <location>
        <begin position="93"/>
        <end position="112"/>
    </location>
</feature>
<comment type="caution">
    <text evidence="3">The sequence shown here is derived from an EMBL/GenBank/DDBJ whole genome shotgun (WGS) entry which is preliminary data.</text>
</comment>
<keyword evidence="1" id="KW-1133">Transmembrane helix</keyword>
<dbReference type="SUPFAM" id="SSF103481">
    <property type="entry name" value="Multidrug resistance efflux transporter EmrE"/>
    <property type="match status" value="2"/>
</dbReference>
<feature type="transmembrane region" description="Helical" evidence="1">
    <location>
        <begin position="132"/>
        <end position="154"/>
    </location>
</feature>
<sequence>MLRPVRWLRRSKLLAIVIQSNRGSIEPNIVESPITIEMKNNDSKEQCIDPLLEQTVEVSPSILQRFEGILYALLAAFLFTTTVFITKQLKVELIDAVVLRFLLQTLMLIIYIKLRKNYSLFKQSTRRETSFLLINAISATAGFFAFFLGSHYLPLPDLTTIRYTQIIWTTIIAAIIYCEKPSIPIILAVLLTTVGVVFVAQPKFLFEKISNTSKNEIAKDHHQHLVGLFIALFSSIAMSITLLSNKYLLLKYKTKHSIIVCQFTFLSFCAVAIRLFYKYYFLTDRIQCLKRDFINWRYLCASLVCLLQIIASILIQKAVKREHPSIFTIVQSSDILFSILLQNIFSSMKSNLLSIVGSILVLASILIISGYKLITEIKDKKNSVPTITIE</sequence>
<dbReference type="EMBL" id="CAJOBS010000801">
    <property type="protein sequence ID" value="CAF4644196.1"/>
    <property type="molecule type" value="Genomic_DNA"/>
</dbReference>
<keyword evidence="1" id="KW-0472">Membrane</keyword>
<accession>A0A821EX21</accession>
<feature type="transmembrane region" description="Helical" evidence="1">
    <location>
        <begin position="257"/>
        <end position="276"/>
    </location>
</feature>
<dbReference type="AlphaFoldDB" id="A0A821EX21"/>